<dbReference type="PROSITE" id="PS51725">
    <property type="entry name" value="ABM"/>
    <property type="match status" value="1"/>
</dbReference>
<gene>
    <name evidence="2" type="primary">ycnE</name>
    <name evidence="2" type="ORF">NCTC11388_04461</name>
</gene>
<reference evidence="2 3" key="1">
    <citation type="submission" date="2018-06" db="EMBL/GenBank/DDBJ databases">
        <authorList>
            <consortium name="Pathogen Informatics"/>
            <person name="Doyle S."/>
        </authorList>
    </citation>
    <scope>NUCLEOTIDE SEQUENCE [LARGE SCALE GENOMIC DNA]</scope>
    <source>
        <strain evidence="2 3">NCTC11388</strain>
    </source>
</reference>
<dbReference type="GO" id="GO:0004497">
    <property type="term" value="F:monooxygenase activity"/>
    <property type="evidence" value="ECO:0007669"/>
    <property type="project" value="UniProtKB-KW"/>
</dbReference>
<evidence type="ECO:0000313" key="2">
    <source>
        <dbReference type="EMBL" id="SUJ28824.1"/>
    </source>
</evidence>
<feature type="domain" description="ABM" evidence="1">
    <location>
        <begin position="3"/>
        <end position="92"/>
    </location>
</feature>
<sequence>MNIYLTAVIKAKSEYRDEVLEILKNMVSKTLHESACQKYDLHEDLEDPNRFVFYEIWRDQPGLDMHNQQSYIRDFVAVVPEKLQEAPLIIRMKKLD</sequence>
<dbReference type="Gene3D" id="3.30.70.100">
    <property type="match status" value="1"/>
</dbReference>
<keyword evidence="2" id="KW-0503">Monooxygenase</keyword>
<dbReference type="Proteomes" id="UP000254893">
    <property type="component" value="Unassembled WGS sequence"/>
</dbReference>
<dbReference type="EMBL" id="UGYW01000002">
    <property type="protein sequence ID" value="SUJ28824.1"/>
    <property type="molecule type" value="Genomic_DNA"/>
</dbReference>
<dbReference type="AlphaFoldDB" id="A0A380CU58"/>
<dbReference type="RefSeq" id="WP_115171670.1">
    <property type="nucleotide sequence ID" value="NZ_UGYW01000002.1"/>
</dbReference>
<dbReference type="PANTHER" id="PTHR33336:SF3">
    <property type="entry name" value="ABM DOMAIN-CONTAINING PROTEIN"/>
    <property type="match status" value="1"/>
</dbReference>
<evidence type="ECO:0000313" key="3">
    <source>
        <dbReference type="Proteomes" id="UP000254893"/>
    </source>
</evidence>
<proteinExistence type="predicted"/>
<dbReference type="EC" id="1.-.-.-" evidence="2"/>
<dbReference type="SUPFAM" id="SSF54909">
    <property type="entry name" value="Dimeric alpha+beta barrel"/>
    <property type="match status" value="1"/>
</dbReference>
<protein>
    <submittedName>
        <fullName evidence="2">Monooxygenase ycnE</fullName>
        <ecNumber evidence="2">1.-.-.-</ecNumber>
    </submittedName>
</protein>
<dbReference type="Pfam" id="PF03992">
    <property type="entry name" value="ABM"/>
    <property type="match status" value="1"/>
</dbReference>
<organism evidence="2 3">
    <name type="scientific">Sphingobacterium spiritivorum</name>
    <name type="common">Flavobacterium spiritivorum</name>
    <dbReference type="NCBI Taxonomy" id="258"/>
    <lineage>
        <taxon>Bacteria</taxon>
        <taxon>Pseudomonadati</taxon>
        <taxon>Bacteroidota</taxon>
        <taxon>Sphingobacteriia</taxon>
        <taxon>Sphingobacteriales</taxon>
        <taxon>Sphingobacteriaceae</taxon>
        <taxon>Sphingobacterium</taxon>
    </lineage>
</organism>
<dbReference type="InterPro" id="IPR007138">
    <property type="entry name" value="ABM_dom"/>
</dbReference>
<evidence type="ECO:0000259" key="1">
    <source>
        <dbReference type="PROSITE" id="PS51725"/>
    </source>
</evidence>
<dbReference type="InterPro" id="IPR050744">
    <property type="entry name" value="AI-2_Isomerase_LsrG"/>
</dbReference>
<keyword evidence="2" id="KW-0560">Oxidoreductase</keyword>
<dbReference type="PANTHER" id="PTHR33336">
    <property type="entry name" value="QUINOL MONOOXYGENASE YGIN-RELATED"/>
    <property type="match status" value="1"/>
</dbReference>
<dbReference type="InterPro" id="IPR011008">
    <property type="entry name" value="Dimeric_a/b-barrel"/>
</dbReference>
<accession>A0A380CU58</accession>
<name>A0A380CU58_SPHSI</name>